<organism evidence="1 2">
    <name type="scientific">Spiromyces aspiralis</name>
    <dbReference type="NCBI Taxonomy" id="68401"/>
    <lineage>
        <taxon>Eukaryota</taxon>
        <taxon>Fungi</taxon>
        <taxon>Fungi incertae sedis</taxon>
        <taxon>Zoopagomycota</taxon>
        <taxon>Kickxellomycotina</taxon>
        <taxon>Kickxellomycetes</taxon>
        <taxon>Kickxellales</taxon>
        <taxon>Kickxellaceae</taxon>
        <taxon>Spiromyces</taxon>
    </lineage>
</organism>
<evidence type="ECO:0000313" key="1">
    <source>
        <dbReference type="EMBL" id="KAJ1679426.1"/>
    </source>
</evidence>
<gene>
    <name evidence="1" type="ORF">EV182_002079</name>
</gene>
<comment type="caution">
    <text evidence="1">The sequence shown here is derived from an EMBL/GenBank/DDBJ whole genome shotgun (WGS) entry which is preliminary data.</text>
</comment>
<evidence type="ECO:0000313" key="2">
    <source>
        <dbReference type="Proteomes" id="UP001145114"/>
    </source>
</evidence>
<accession>A0ACC1HUU4</accession>
<dbReference type="EMBL" id="JAMZIH010000393">
    <property type="protein sequence ID" value="KAJ1679426.1"/>
    <property type="molecule type" value="Genomic_DNA"/>
</dbReference>
<feature type="non-terminal residue" evidence="1">
    <location>
        <position position="457"/>
    </location>
</feature>
<reference evidence="1" key="1">
    <citation type="submission" date="2022-06" db="EMBL/GenBank/DDBJ databases">
        <title>Phylogenomic reconstructions and comparative analyses of Kickxellomycotina fungi.</title>
        <authorList>
            <person name="Reynolds N.K."/>
            <person name="Stajich J.E."/>
            <person name="Barry K."/>
            <person name="Grigoriev I.V."/>
            <person name="Crous P."/>
            <person name="Smith M.E."/>
        </authorList>
    </citation>
    <scope>NUCLEOTIDE SEQUENCE</scope>
    <source>
        <strain evidence="1">RSA 2271</strain>
    </source>
</reference>
<proteinExistence type="predicted"/>
<protein>
    <submittedName>
        <fullName evidence="1">Uncharacterized protein</fullName>
    </submittedName>
</protein>
<sequence length="457" mass="48972">MSEKYNEVPPPDTLKPNTSAIMSDALSKARAIAAKLGVQQAETAAQANIQREQPPQTPTLEGADTRGQKRGHEDDAEHSRSDEQYPSRQDSNNDGSGNGDDRDYYYRDSKRHESDSGRYQYDSYAQPVTYQQQQPPVYYGYGGGGDGGGGGGGATGSYQNYTKADMTIPSGLVGLFIGRAGDNLRQLESAHRVRIQVIQNGSPQEPTRPVTIEGRPEDVSRTQQIVADFITTHQAQEFRGPRYGGGYGSNYGGSSATVLSSAAESYEKLLTRIPNNKVGLVIGRRGDNVRILQNESGAKINVTPDHSHNPNEPDRQVEIIGTKAAVQTAEAFIREIVETESFPPRSLSMYGRSSGGYSGGGGTGAGYMPPSYGQSPQQPQPQQGSMAQETMVIPASLVGVVIGRGGENVRQIKNESRCAIHITQDAGPGQPRMATISGTPEGVAMAKSMIEAKMAEA</sequence>
<dbReference type="Proteomes" id="UP001145114">
    <property type="component" value="Unassembled WGS sequence"/>
</dbReference>
<name>A0ACC1HUU4_9FUNG</name>
<keyword evidence="2" id="KW-1185">Reference proteome</keyword>